<evidence type="ECO:0000256" key="1">
    <source>
        <dbReference type="ARBA" id="ARBA00022555"/>
    </source>
</evidence>
<dbReference type="Pfam" id="PF05670">
    <property type="entry name" value="NFACT-R_1"/>
    <property type="match status" value="1"/>
</dbReference>
<dbReference type="Pfam" id="PF05833">
    <property type="entry name" value="NFACT_N"/>
    <property type="match status" value="1"/>
</dbReference>
<comment type="similarity">
    <text evidence="5">Belongs to the NEMF family.</text>
</comment>
<dbReference type="Gene3D" id="1.10.8.50">
    <property type="match status" value="1"/>
</dbReference>
<gene>
    <name evidence="5" type="primary">rqcH</name>
    <name evidence="7" type="ORF">QR721_05745</name>
</gene>
<dbReference type="Gene3D" id="2.30.310.10">
    <property type="entry name" value="ibrinogen binding protein from staphylococcus aureus domain"/>
    <property type="match status" value="1"/>
</dbReference>
<keyword evidence="4 5" id="KW-0648">Protein biosynthesis</keyword>
<evidence type="ECO:0000256" key="4">
    <source>
        <dbReference type="ARBA" id="ARBA00022917"/>
    </source>
</evidence>
<evidence type="ECO:0000256" key="5">
    <source>
        <dbReference type="HAMAP-Rule" id="MF_00844"/>
    </source>
</evidence>
<evidence type="ECO:0000256" key="2">
    <source>
        <dbReference type="ARBA" id="ARBA00022730"/>
    </source>
</evidence>
<proteinExistence type="inferred from homology"/>
<comment type="function">
    <text evidence="5">Key component of the ribosome quality control system (RQC), a ribosome-associated complex that mediates the extraction of incompletely synthesized nascent chains from stalled ribosomes and their subsequent degradation. RqcH recruits Ala-charged tRNA, and with RqcP directs the elongation of stalled nascent chains on 50S ribosomal subunits, leading to non-templated C-terminal alanine extensions (Ala tail). The Ala tail promotes nascent chain degradation. May add between 1 and at least 8 Ala residues. Binds to stalled 50S ribosomal subunits.</text>
</comment>
<keyword evidence="2 5" id="KW-0699">rRNA-binding</keyword>
<evidence type="ECO:0000313" key="7">
    <source>
        <dbReference type="EMBL" id="WLV25708.1"/>
    </source>
</evidence>
<dbReference type="Proteomes" id="UP001180087">
    <property type="component" value="Chromosome"/>
</dbReference>
<keyword evidence="3 5" id="KW-0694">RNA-binding</keyword>
<dbReference type="PANTHER" id="PTHR15239:SF6">
    <property type="entry name" value="RIBOSOME QUALITY CONTROL COMPLEX SUBUNIT NEMF"/>
    <property type="match status" value="1"/>
</dbReference>
<dbReference type="Gene3D" id="3.40.970.40">
    <property type="entry name" value="fibrinogen binding protein from staphylococcus aureus domain like"/>
    <property type="match status" value="1"/>
</dbReference>
<evidence type="ECO:0000256" key="3">
    <source>
        <dbReference type="ARBA" id="ARBA00022884"/>
    </source>
</evidence>
<feature type="domain" description="NFACT RNA-binding" evidence="6">
    <location>
        <begin position="452"/>
        <end position="540"/>
    </location>
</feature>
<organism evidence="7 8">
    <name type="scientific">Aciduricibacillus chroicocephali</name>
    <dbReference type="NCBI Taxonomy" id="3054939"/>
    <lineage>
        <taxon>Bacteria</taxon>
        <taxon>Bacillati</taxon>
        <taxon>Bacillota</taxon>
        <taxon>Bacilli</taxon>
        <taxon>Bacillales</taxon>
        <taxon>Bacillaceae</taxon>
        <taxon>Aciduricibacillus</taxon>
    </lineage>
</organism>
<dbReference type="PANTHER" id="PTHR15239">
    <property type="entry name" value="NUCLEAR EXPORT MEDIATOR FACTOR NEMF"/>
    <property type="match status" value="1"/>
</dbReference>
<dbReference type="InterPro" id="IPR008532">
    <property type="entry name" value="NFACT_RNA-bd"/>
</dbReference>
<keyword evidence="1 5" id="KW-0820">tRNA-binding</keyword>
<dbReference type="EMBL" id="CP129113">
    <property type="protein sequence ID" value="WLV25708.1"/>
    <property type="molecule type" value="Genomic_DNA"/>
</dbReference>
<keyword evidence="8" id="KW-1185">Reference proteome</keyword>
<accession>A0ABY9KXX6</accession>
<dbReference type="InterPro" id="IPR051608">
    <property type="entry name" value="RQC_Subunit_NEMF"/>
</dbReference>
<feature type="coiled-coil region" evidence="5">
    <location>
        <begin position="288"/>
        <end position="322"/>
    </location>
</feature>
<dbReference type="RefSeq" id="WP_348029501.1">
    <property type="nucleotide sequence ID" value="NZ_CP129113.1"/>
</dbReference>
<reference evidence="7" key="1">
    <citation type="submission" date="2023-06" db="EMBL/GenBank/DDBJ databases">
        <title>A Treasure from Seagulls: Isolation and Description of Aciduricobacillus qingdaonensis gen. nov., sp. nov., a Rare Obligately Uric Acid-utilizing Member in the Family Bacillaceae.</title>
        <authorList>
            <person name="Liu W."/>
            <person name="Wang B."/>
        </authorList>
    </citation>
    <scope>NUCLEOTIDE SEQUENCE</scope>
    <source>
        <strain evidence="7">44XB</strain>
    </source>
</reference>
<keyword evidence="5" id="KW-0175">Coiled coil</keyword>
<evidence type="ECO:0000259" key="6">
    <source>
        <dbReference type="Pfam" id="PF05670"/>
    </source>
</evidence>
<sequence length="572" mass="65481">MPFDGIVTRAVTGELAEMLTGGRINKIYQPSPTEIVLQIRAKGKNRNMVVSVHSNYARLHLTGDKFANPQEPPMFCMVLRKHLTGAVIQEIRQFGMERIVTMEMQARNEIGDISTRQLNIEIMGKHSNIMLVDADKNNIIDSIKHISSAQNRVRSILPGQPYVLPPAQEKVNPLELDGEGFIRLIDFNQGRIDKQIVSNLTGFSTVIAKELVSRAGLGERSNYERAFLEMKQQIEEGNLDPSTYINGDKEDFHVLNLTSVKGEKETFADVQTMLDQFYSGKAQRDRVRQQAKDLHRFLKTEKEKNERKLVKQENTIQKSEDAEKYQRLGELLTAHLHLVKQGDRSVEVTDYYDPEQKKVTIELNQQKSPSDNAQSYYKTYQKLKHSKVHMETEMKKTKAEIDYLDSLLQQIDSARVEDLEEIREELLQEGYLKKKTTTKQKNKSQKPEPEQFAASDGTVIFVGKNNKQNDHLTNRIARRDEIWLHTKDIPGSHVIIRSEDPSETTILEAAQLAAWFSKSRESSSVPVDYTKVRHVKKPSGAKPGFVTYDNQKTVFVTPEERKIREMKEAGRS</sequence>
<comment type="subunit">
    <text evidence="5">Associates with stalled 50S ribosomal subunits. Binds to RqcP.</text>
</comment>
<dbReference type="HAMAP" id="MF_00844_B">
    <property type="entry name" value="RqcH_B"/>
    <property type="match status" value="1"/>
</dbReference>
<evidence type="ECO:0000313" key="8">
    <source>
        <dbReference type="Proteomes" id="UP001180087"/>
    </source>
</evidence>
<dbReference type="InterPro" id="IPR043682">
    <property type="entry name" value="RqcH_bacterial"/>
</dbReference>
<protein>
    <recommendedName>
        <fullName evidence="5">Rqc2 homolog RqcH</fullName>
        <shortName evidence="5">RqcH</shortName>
    </recommendedName>
</protein>
<name>A0ABY9KXX6_9BACI</name>